<protein>
    <submittedName>
        <fullName evidence="1">Uncharacterized protein</fullName>
    </submittedName>
</protein>
<organism evidence="1 2">
    <name type="scientific">Aspergillus costaricaensis CBS 115574</name>
    <dbReference type="NCBI Taxonomy" id="1448317"/>
    <lineage>
        <taxon>Eukaryota</taxon>
        <taxon>Fungi</taxon>
        <taxon>Dikarya</taxon>
        <taxon>Ascomycota</taxon>
        <taxon>Pezizomycotina</taxon>
        <taxon>Eurotiomycetes</taxon>
        <taxon>Eurotiomycetidae</taxon>
        <taxon>Eurotiales</taxon>
        <taxon>Aspergillaceae</taxon>
        <taxon>Aspergillus</taxon>
        <taxon>Aspergillus subgen. Circumdati</taxon>
    </lineage>
</organism>
<proteinExistence type="predicted"/>
<sequence>MYYGLSSAARSFLFRLYLCPFIRWARCTSTRILCHLFSFFLYCSLVRSFRCCCGSSHAYDGALSAVQSRATRDLVLHGHCYFARDSDQFSLAFGMIDDCGMARAHRCLHRLATFVVQGALDRSIV</sequence>
<evidence type="ECO:0000313" key="1">
    <source>
        <dbReference type="EMBL" id="RAK88671.1"/>
    </source>
</evidence>
<gene>
    <name evidence="1" type="ORF">BO79DRAFT_17423</name>
</gene>
<keyword evidence="2" id="KW-1185">Reference proteome</keyword>
<dbReference type="Proteomes" id="UP000249748">
    <property type="component" value="Unassembled WGS sequence"/>
</dbReference>
<accession>A0ACD1IE26</accession>
<reference evidence="1" key="1">
    <citation type="submission" date="2018-02" db="EMBL/GenBank/DDBJ databases">
        <title>The genomes of Aspergillus section Nigri reveals drivers in fungal speciation.</title>
        <authorList>
            <consortium name="DOE Joint Genome Institute"/>
            <person name="Vesth T.C."/>
            <person name="Nybo J."/>
            <person name="Theobald S."/>
            <person name="Brandl J."/>
            <person name="Frisvad J.C."/>
            <person name="Nielsen K.F."/>
            <person name="Lyhne E.K."/>
            <person name="Kogle M.E."/>
            <person name="Kuo A."/>
            <person name="Riley R."/>
            <person name="Clum A."/>
            <person name="Nolan M."/>
            <person name="Lipzen A."/>
            <person name="Salamov A."/>
            <person name="Henrissat B."/>
            <person name="Wiebenga A."/>
            <person name="De vries R.P."/>
            <person name="Grigoriev I.V."/>
            <person name="Mortensen U.H."/>
            <person name="Andersen M.R."/>
            <person name="Baker S.E."/>
        </authorList>
    </citation>
    <scope>NUCLEOTIDE SEQUENCE</scope>
    <source>
        <strain evidence="1">CBS 115574</strain>
    </source>
</reference>
<dbReference type="EMBL" id="KZ824550">
    <property type="protein sequence ID" value="RAK88671.1"/>
    <property type="molecule type" value="Genomic_DNA"/>
</dbReference>
<evidence type="ECO:0000313" key="2">
    <source>
        <dbReference type="Proteomes" id="UP000249748"/>
    </source>
</evidence>
<name>A0ACD1IE26_9EURO</name>